<name>A0ABQ4ADW4_9ACTN</name>
<protein>
    <submittedName>
        <fullName evidence="2">Uncharacterized protein</fullName>
    </submittedName>
</protein>
<sequence length="319" mass="33290">MGRARWVPVVALLVLAPWAAEASWGGFPVTWYPLLVLFLGPLYGGAAVLIREAARRSGGGWPVIVLLAAAFGVVQAGLVDQSLFNPGFLDDTEFAGAAPGFAERALDYVGNHVLLSICAPIMLVEAFFRDRRPWLGNRGLAGVGVLYLLGSLLIFADDEGGRKGFLLSPAQSGLAVTVIVVLVGSALLPRWRRAPRPGAGWVPHPLLFGTLVLAVHLGLWLATGWTGVVVRVAVIVSAVVLVSVWSRRAAWAPRHVVAGWSAGLVAAAVGAAFAPAYVPTSTVLAVVSDVAVVVLAVALAAGAYRASVGEVEARGAEFR</sequence>
<dbReference type="Proteomes" id="UP000631312">
    <property type="component" value="Unassembled WGS sequence"/>
</dbReference>
<dbReference type="EMBL" id="BOMP01000031">
    <property type="protein sequence ID" value="GIE39030.1"/>
    <property type="molecule type" value="Genomic_DNA"/>
</dbReference>
<feature type="transmembrane region" description="Helical" evidence="1">
    <location>
        <begin position="283"/>
        <end position="304"/>
    </location>
</feature>
<feature type="transmembrane region" description="Helical" evidence="1">
    <location>
        <begin position="257"/>
        <end position="277"/>
    </location>
</feature>
<feature type="transmembrane region" description="Helical" evidence="1">
    <location>
        <begin position="201"/>
        <end position="222"/>
    </location>
</feature>
<feature type="transmembrane region" description="Helical" evidence="1">
    <location>
        <begin position="228"/>
        <end position="245"/>
    </location>
</feature>
<gene>
    <name evidence="2" type="ORF">Alo02nite_19280</name>
</gene>
<feature type="transmembrane region" description="Helical" evidence="1">
    <location>
        <begin position="61"/>
        <end position="79"/>
    </location>
</feature>
<accession>A0ABQ4ADW4</accession>
<keyword evidence="1" id="KW-0812">Transmembrane</keyword>
<evidence type="ECO:0000256" key="1">
    <source>
        <dbReference type="SAM" id="Phobius"/>
    </source>
</evidence>
<organism evidence="2 3">
    <name type="scientific">Actinoplanes lobatus</name>
    <dbReference type="NCBI Taxonomy" id="113568"/>
    <lineage>
        <taxon>Bacteria</taxon>
        <taxon>Bacillati</taxon>
        <taxon>Actinomycetota</taxon>
        <taxon>Actinomycetes</taxon>
        <taxon>Micromonosporales</taxon>
        <taxon>Micromonosporaceae</taxon>
        <taxon>Actinoplanes</taxon>
    </lineage>
</organism>
<evidence type="ECO:0000313" key="2">
    <source>
        <dbReference type="EMBL" id="GIE39030.1"/>
    </source>
</evidence>
<keyword evidence="1" id="KW-0472">Membrane</keyword>
<feature type="transmembrane region" description="Helical" evidence="1">
    <location>
        <begin position="140"/>
        <end position="156"/>
    </location>
</feature>
<keyword evidence="1" id="KW-1133">Transmembrane helix</keyword>
<feature type="transmembrane region" description="Helical" evidence="1">
    <location>
        <begin position="168"/>
        <end position="189"/>
    </location>
</feature>
<feature type="transmembrane region" description="Helical" evidence="1">
    <location>
        <begin position="109"/>
        <end position="128"/>
    </location>
</feature>
<evidence type="ECO:0000313" key="3">
    <source>
        <dbReference type="Proteomes" id="UP000631312"/>
    </source>
</evidence>
<feature type="transmembrane region" description="Helical" evidence="1">
    <location>
        <begin position="32"/>
        <end position="49"/>
    </location>
</feature>
<reference evidence="2 3" key="1">
    <citation type="submission" date="2021-01" db="EMBL/GenBank/DDBJ databases">
        <title>Whole genome shotgun sequence of Actinoplanes lobatus NBRC 12513.</title>
        <authorList>
            <person name="Komaki H."/>
            <person name="Tamura T."/>
        </authorList>
    </citation>
    <scope>NUCLEOTIDE SEQUENCE [LARGE SCALE GENOMIC DNA]</scope>
    <source>
        <strain evidence="2 3">NBRC 12513</strain>
    </source>
</reference>
<keyword evidence="3" id="KW-1185">Reference proteome</keyword>
<comment type="caution">
    <text evidence="2">The sequence shown here is derived from an EMBL/GenBank/DDBJ whole genome shotgun (WGS) entry which is preliminary data.</text>
</comment>
<proteinExistence type="predicted"/>